<protein>
    <recommendedName>
        <fullName evidence="10">Short-chain dehydrogenase/reductase 3</fullName>
    </recommendedName>
    <alternativeName>
        <fullName evidence="11">Retinal short-chain dehydrogenase/reductase 1</fullName>
    </alternativeName>
</protein>
<comment type="subcellular location">
    <subcellularLocation>
        <location evidence="1">Membrane</location>
        <topology evidence="1">Multi-pass membrane protein</topology>
    </subcellularLocation>
</comment>
<dbReference type="OrthoDB" id="10253736at2759"/>
<dbReference type="FunFam" id="3.40.50.720:FF:000131">
    <property type="entry name" value="Short-chain dehydrogenase/reductase 3"/>
    <property type="match status" value="1"/>
</dbReference>
<comment type="similarity">
    <text evidence="2 12">Belongs to the short-chain dehydrogenases/reductases (SDR) family.</text>
</comment>
<dbReference type="RefSeq" id="XP_020115338.1">
    <property type="nucleotide sequence ID" value="XM_020266315.1"/>
</dbReference>
<comment type="function">
    <text evidence="9">Catalyzes the reduction of all-trans-retinal to all-trans-retinol in the presence of NADPH.</text>
</comment>
<gene>
    <name evidence="13" type="ORF">UA08_09515</name>
</gene>
<dbReference type="STRING" id="1441469.A0A1Q5Q5W9"/>
<dbReference type="PANTHER" id="PTHR24322:SF736">
    <property type="entry name" value="RETINOL DEHYDROGENASE 10"/>
    <property type="match status" value="1"/>
</dbReference>
<dbReference type="Proteomes" id="UP000214365">
    <property type="component" value="Unassembled WGS sequence"/>
</dbReference>
<evidence type="ECO:0000256" key="7">
    <source>
        <dbReference type="ARBA" id="ARBA00023098"/>
    </source>
</evidence>
<reference evidence="13 14" key="1">
    <citation type="submission" date="2015-06" db="EMBL/GenBank/DDBJ databases">
        <title>Talaromyces atroroseus IBT 11181 draft genome.</title>
        <authorList>
            <person name="Rasmussen K.B."/>
            <person name="Rasmussen S."/>
            <person name="Petersen B."/>
            <person name="Sicheritz-Ponten T."/>
            <person name="Mortensen U.H."/>
            <person name="Thrane U."/>
        </authorList>
    </citation>
    <scope>NUCLEOTIDE SEQUENCE [LARGE SCALE GENOMIC DNA]</scope>
    <source>
        <strain evidence="13 14">IBT 11181</strain>
    </source>
</reference>
<keyword evidence="14" id="KW-1185">Reference proteome</keyword>
<dbReference type="PRINTS" id="PR00080">
    <property type="entry name" value="SDRFAMILY"/>
</dbReference>
<keyword evidence="4" id="KW-0521">NADP</keyword>
<evidence type="ECO:0000256" key="4">
    <source>
        <dbReference type="ARBA" id="ARBA00022857"/>
    </source>
</evidence>
<proteinExistence type="inferred from homology"/>
<organism evidence="13 14">
    <name type="scientific">Talaromyces atroroseus</name>
    <dbReference type="NCBI Taxonomy" id="1441469"/>
    <lineage>
        <taxon>Eukaryota</taxon>
        <taxon>Fungi</taxon>
        <taxon>Dikarya</taxon>
        <taxon>Ascomycota</taxon>
        <taxon>Pezizomycotina</taxon>
        <taxon>Eurotiomycetes</taxon>
        <taxon>Eurotiomycetidae</taxon>
        <taxon>Eurotiales</taxon>
        <taxon>Trichocomaceae</taxon>
        <taxon>Talaromyces</taxon>
        <taxon>Talaromyces sect. Trachyspermi</taxon>
    </lineage>
</organism>
<evidence type="ECO:0000256" key="2">
    <source>
        <dbReference type="ARBA" id="ARBA00006484"/>
    </source>
</evidence>
<keyword evidence="3" id="KW-0812">Transmembrane</keyword>
<dbReference type="SUPFAM" id="SSF51735">
    <property type="entry name" value="NAD(P)-binding Rossmann-fold domains"/>
    <property type="match status" value="1"/>
</dbReference>
<dbReference type="AlphaFoldDB" id="A0A1Q5Q5W9"/>
<dbReference type="PANTHER" id="PTHR24322">
    <property type="entry name" value="PKSB"/>
    <property type="match status" value="1"/>
</dbReference>
<keyword evidence="8" id="KW-0472">Membrane</keyword>
<keyword evidence="7" id="KW-0443">Lipid metabolism</keyword>
<accession>A0A1Q5Q5W9</accession>
<evidence type="ECO:0000256" key="1">
    <source>
        <dbReference type="ARBA" id="ARBA00004141"/>
    </source>
</evidence>
<evidence type="ECO:0000256" key="9">
    <source>
        <dbReference type="ARBA" id="ARBA00059620"/>
    </source>
</evidence>
<evidence type="ECO:0000256" key="12">
    <source>
        <dbReference type="RuleBase" id="RU000363"/>
    </source>
</evidence>
<evidence type="ECO:0000256" key="5">
    <source>
        <dbReference type="ARBA" id="ARBA00022989"/>
    </source>
</evidence>
<name>A0A1Q5Q5W9_TALAT</name>
<comment type="caution">
    <text evidence="13">The sequence shown here is derived from an EMBL/GenBank/DDBJ whole genome shotgun (WGS) entry which is preliminary data.</text>
</comment>
<dbReference type="GeneID" id="31009271"/>
<keyword evidence="6" id="KW-0560">Oxidoreductase</keyword>
<dbReference type="EMBL" id="LFMY01000031">
    <property type="protein sequence ID" value="OKL55217.1"/>
    <property type="molecule type" value="Genomic_DNA"/>
</dbReference>
<evidence type="ECO:0000256" key="8">
    <source>
        <dbReference type="ARBA" id="ARBA00023136"/>
    </source>
</evidence>
<evidence type="ECO:0000256" key="11">
    <source>
        <dbReference type="ARBA" id="ARBA00082544"/>
    </source>
</evidence>
<dbReference type="GO" id="GO:0016020">
    <property type="term" value="C:membrane"/>
    <property type="evidence" value="ECO:0007669"/>
    <property type="project" value="UniProtKB-SubCell"/>
</dbReference>
<evidence type="ECO:0000313" key="14">
    <source>
        <dbReference type="Proteomes" id="UP000214365"/>
    </source>
</evidence>
<dbReference type="Pfam" id="PF00106">
    <property type="entry name" value="adh_short"/>
    <property type="match status" value="1"/>
</dbReference>
<evidence type="ECO:0000256" key="10">
    <source>
        <dbReference type="ARBA" id="ARBA00068717"/>
    </source>
</evidence>
<sequence>MQACIYSTAPVQRPNIQRLTLNVESILLSSTTRNLLAVVIALKLLAKLNRVLSTLALNNWMSDKYDWSHEIVLLTGGCSGIGQGVVARGLARRGVKVIVVDIQEPSSPLPKNVYFYKCDVTSTSSIRQAGAQIRADHGDPTILINNAGVGQEGSILDKPESVIRLTFEVNTLAHWWTVREFLPAMLKQNHGHIITIASTCSFLGPSEMSDYAFSKASAMSFHEGLTQEIRLLHKTKKVCTSIVYPMWVRTPLVKSVTDCRVKVRQPVLEVEDVAKVIVKHVLGGHSGQVNIPDWVGAGS</sequence>
<dbReference type="Gene3D" id="3.40.50.720">
    <property type="entry name" value="NAD(P)-binding Rossmann-like Domain"/>
    <property type="match status" value="1"/>
</dbReference>
<dbReference type="InterPro" id="IPR036291">
    <property type="entry name" value="NAD(P)-bd_dom_sf"/>
</dbReference>
<dbReference type="GO" id="GO:0052650">
    <property type="term" value="F:all-trans-retinol dehydrogenase (NADP+) activity"/>
    <property type="evidence" value="ECO:0007669"/>
    <property type="project" value="UniProtKB-ARBA"/>
</dbReference>
<dbReference type="InterPro" id="IPR002347">
    <property type="entry name" value="SDR_fam"/>
</dbReference>
<keyword evidence="5" id="KW-1133">Transmembrane helix</keyword>
<evidence type="ECO:0000313" key="13">
    <source>
        <dbReference type="EMBL" id="OKL55217.1"/>
    </source>
</evidence>
<evidence type="ECO:0000256" key="6">
    <source>
        <dbReference type="ARBA" id="ARBA00023002"/>
    </source>
</evidence>
<evidence type="ECO:0000256" key="3">
    <source>
        <dbReference type="ARBA" id="ARBA00022692"/>
    </source>
</evidence>
<dbReference type="PRINTS" id="PR00081">
    <property type="entry name" value="GDHRDH"/>
</dbReference>